<keyword evidence="3" id="KW-1185">Reference proteome</keyword>
<organism evidence="2 3">
    <name type="scientific">Phyllosticta citricarpa</name>
    <dbReference type="NCBI Taxonomy" id="55181"/>
    <lineage>
        <taxon>Eukaryota</taxon>
        <taxon>Fungi</taxon>
        <taxon>Dikarya</taxon>
        <taxon>Ascomycota</taxon>
        <taxon>Pezizomycotina</taxon>
        <taxon>Dothideomycetes</taxon>
        <taxon>Dothideomycetes incertae sedis</taxon>
        <taxon>Botryosphaeriales</taxon>
        <taxon>Phyllostictaceae</taxon>
        <taxon>Phyllosticta</taxon>
    </lineage>
</organism>
<protein>
    <submittedName>
        <fullName evidence="2">Uncharacterized protein</fullName>
    </submittedName>
</protein>
<keyword evidence="1" id="KW-1133">Transmembrane helix</keyword>
<keyword evidence="1" id="KW-0472">Membrane</keyword>
<evidence type="ECO:0000313" key="3">
    <source>
        <dbReference type="Proteomes" id="UP001365128"/>
    </source>
</evidence>
<comment type="caution">
    <text evidence="2">The sequence shown here is derived from an EMBL/GenBank/DDBJ whole genome shotgun (WGS) entry which is preliminary data.</text>
</comment>
<dbReference type="Proteomes" id="UP001365128">
    <property type="component" value="Unassembled WGS sequence"/>
</dbReference>
<feature type="transmembrane region" description="Helical" evidence="1">
    <location>
        <begin position="78"/>
        <end position="100"/>
    </location>
</feature>
<evidence type="ECO:0000313" key="2">
    <source>
        <dbReference type="EMBL" id="KAK7555703.1"/>
    </source>
</evidence>
<proteinExistence type="predicted"/>
<feature type="transmembrane region" description="Helical" evidence="1">
    <location>
        <begin position="51"/>
        <end position="72"/>
    </location>
</feature>
<sequence length="155" mass="17083">MTRVAPWTFRGLSRCASLDLDPVSDRLPHSHTHRLPCASQPGSRSVRRHRLTGWPAVGLPLRFGSSLLWWLWLLSHFFALSPLLGFFFTHSYGIGALHGLGEASKQASKQARTHASKARLAGGIFLAFTPALLSLLSSCSWISWWVGVALFGFSV</sequence>
<accession>A0ABR1MPN9</accession>
<evidence type="ECO:0000256" key="1">
    <source>
        <dbReference type="SAM" id="Phobius"/>
    </source>
</evidence>
<feature type="transmembrane region" description="Helical" evidence="1">
    <location>
        <begin position="120"/>
        <end position="146"/>
    </location>
</feature>
<name>A0ABR1MPN9_9PEZI</name>
<dbReference type="EMBL" id="JBBPDW010000002">
    <property type="protein sequence ID" value="KAK7555703.1"/>
    <property type="molecule type" value="Genomic_DNA"/>
</dbReference>
<gene>
    <name evidence="2" type="ORF">IWX46DRAFT_137275</name>
</gene>
<keyword evidence="1" id="KW-0812">Transmembrane</keyword>
<reference evidence="2 3" key="1">
    <citation type="submission" date="2024-04" db="EMBL/GenBank/DDBJ databases">
        <title>Phyllosticta paracitricarpa is synonymous to the EU quarantine fungus P. citricarpa based on phylogenomic analyses.</title>
        <authorList>
            <consortium name="Lawrence Berkeley National Laboratory"/>
            <person name="Van Ingen-Buijs V.A."/>
            <person name="Van Westerhoven A.C."/>
            <person name="Haridas S."/>
            <person name="Skiadas P."/>
            <person name="Martin F."/>
            <person name="Groenewald J.Z."/>
            <person name="Crous P.W."/>
            <person name="Seidl M.F."/>
        </authorList>
    </citation>
    <scope>NUCLEOTIDE SEQUENCE [LARGE SCALE GENOMIC DNA]</scope>
    <source>
        <strain evidence="2 3">CBS 122670</strain>
    </source>
</reference>